<proteinExistence type="predicted"/>
<evidence type="ECO:0000313" key="3">
    <source>
        <dbReference type="Proteomes" id="UP000266183"/>
    </source>
</evidence>
<dbReference type="Gene3D" id="3.40.50.300">
    <property type="entry name" value="P-loop containing nucleotide triphosphate hydrolases"/>
    <property type="match status" value="1"/>
</dbReference>
<sequence length="1074" mass="125317">MPTPIKHTTSINIIRDSSRNLNYIPTPNGISVVNQISNDFKKGIRSFNIIGSYGTGKSSFLWALEQSLLGKQKFFKPNFLPNPKVKFIHFVGEYGSIINHFAGYFDLDLRKLENENILLEIFAKYKNLGKNHPLLVIVIDEFGKYLEYASENFPERELYFVQQLAEFVNNPDNNIILVTTLHQNFEAYALALNRTQKAEWTKVRGRFRELTFNEPVEQLLFLAAEHLKVKTTAKNRENEIKSSLSLLKKSRAFTVNYQYSSEVAYKLYPLDILSAHVLTLCLQRYGQNERSLFSFLESADRTSLSQFDSKRSLFYNIANVYDYFIYNFYSFISSRYNPDFAAWASIKDTLDNVERTFDVNIEYYSKIVKTIGLLNITAVMGAELDATFLIRYSEICLQIPTAEKIIEDLKLRKLIAYRNYNKRFVLLEGTDLDIPSALQEAGNRVDEINDVATLLNRYYQLPPMYAKAYYYKTGTPRLFEYKITEFPFDEPPRDEIDGFINLVFSEKMSLDDVIAKSLEQTEAIIYVFYKNSRVIKNLLFEIEKTKKVIDDNATDRVATKELNQIFLHQKLLLNHYIITNLYAKKSEVTWIYQGKVIKIQSKRVFSKFLSEVCFQIYYSAPVFKNELVNKHKISSSIFQARKSYFTALVDNWNQPDLGFHEDKFPAEKTIYLTLLKQNGIKLYSDESEHVVQLSRKSSFIHVWKYSIDFLNSAKKTRRSINEFIEPLTRKPFKLKQGLIDLWIASFLFVKRDDFALFNESGFIPNLTEEVLDLLVKKPSDFELKTFDIEGVKLDIFNSYRMFLNQDSKEKINTNTFIETIKPFLTFYRNLPEYSRGTKRLKSETIAVREAIAQAKDPEKAFFEDFPNALGYSVEDLQQNKTDLKNYITKLQEAIRELRTAHSNLILRFEEFIQTEIIGEDSPFEVYKKKLQDRYKKLKKHLCLPHQKTFINRVDSPLSDRDAWLNSLTQSILTKNLDVMKDEDEIVFYDKFKNMILELDSLTSLLKDDIDAVNEDVFGIEMNSFNHGLQKKLIRYPKSKKKEIHAIEEIIKKKLGSDQTVNIAALSNILQDLIS</sequence>
<protein>
    <recommendedName>
        <fullName evidence="4">ATP-binding protein</fullName>
    </recommendedName>
</protein>
<dbReference type="OrthoDB" id="856045at2"/>
<dbReference type="EMBL" id="CP032382">
    <property type="protein sequence ID" value="AYB31991.1"/>
    <property type="molecule type" value="Genomic_DNA"/>
</dbReference>
<gene>
    <name evidence="2" type="ORF">D4L85_16090</name>
</gene>
<dbReference type="RefSeq" id="WP_119755252.1">
    <property type="nucleotide sequence ID" value="NZ_CP032382.1"/>
</dbReference>
<dbReference type="AlphaFoldDB" id="A0A385SNR1"/>
<reference evidence="3" key="1">
    <citation type="submission" date="2018-09" db="EMBL/GenBank/DDBJ databases">
        <title>Chryseolinea sp. KIS68-18 isolated from soil.</title>
        <authorList>
            <person name="Weon H.-Y."/>
            <person name="Kwon S.-W."/>
            <person name="Lee S.A."/>
        </authorList>
    </citation>
    <scope>NUCLEOTIDE SEQUENCE [LARGE SCALE GENOMIC DNA]</scope>
    <source>
        <strain evidence="3">KIS68-18</strain>
    </source>
</reference>
<dbReference type="Proteomes" id="UP000266183">
    <property type="component" value="Chromosome"/>
</dbReference>
<keyword evidence="3" id="KW-1185">Reference proteome</keyword>
<name>A0A385SNR1_9BACT</name>
<dbReference type="InterPro" id="IPR027417">
    <property type="entry name" value="P-loop_NTPase"/>
</dbReference>
<organism evidence="2 3">
    <name type="scientific">Chryseolinea soli</name>
    <dbReference type="NCBI Taxonomy" id="2321403"/>
    <lineage>
        <taxon>Bacteria</taxon>
        <taxon>Pseudomonadati</taxon>
        <taxon>Bacteroidota</taxon>
        <taxon>Cytophagia</taxon>
        <taxon>Cytophagales</taxon>
        <taxon>Fulvivirgaceae</taxon>
        <taxon>Chryseolinea</taxon>
    </lineage>
</organism>
<accession>A0A385SNR1</accession>
<evidence type="ECO:0000313" key="2">
    <source>
        <dbReference type="EMBL" id="AYB31991.1"/>
    </source>
</evidence>
<dbReference type="SUPFAM" id="SSF52540">
    <property type="entry name" value="P-loop containing nucleoside triphosphate hydrolases"/>
    <property type="match status" value="1"/>
</dbReference>
<feature type="coiled-coil region" evidence="1">
    <location>
        <begin position="873"/>
        <end position="907"/>
    </location>
</feature>
<evidence type="ECO:0008006" key="4">
    <source>
        <dbReference type="Google" id="ProtNLM"/>
    </source>
</evidence>
<keyword evidence="1" id="KW-0175">Coiled coil</keyword>
<evidence type="ECO:0000256" key="1">
    <source>
        <dbReference type="SAM" id="Coils"/>
    </source>
</evidence>
<dbReference type="KEGG" id="chk:D4L85_16090"/>